<gene>
    <name evidence="2" type="ORF">ET996_13255</name>
</gene>
<keyword evidence="1" id="KW-0472">Membrane</keyword>
<evidence type="ECO:0000313" key="3">
    <source>
        <dbReference type="Proteomes" id="UP000291933"/>
    </source>
</evidence>
<proteinExistence type="predicted"/>
<name>A0A4Q9KHS7_PROTD</name>
<reference evidence="2 3" key="1">
    <citation type="submission" date="2019-01" db="EMBL/GenBank/DDBJ databases">
        <title>Lactibacter flavus gen. nov., sp. nov., a novel bacterium of the family Propionibacteriaceae isolated from raw milk and dairy products.</title>
        <authorList>
            <person name="Huptas C."/>
            <person name="Wenning M."/>
            <person name="Breitenwieser F."/>
            <person name="Doll E."/>
            <person name="Von Neubeck M."/>
            <person name="Busse H.-J."/>
            <person name="Scherer S."/>
        </authorList>
    </citation>
    <scope>NUCLEOTIDE SEQUENCE [LARGE SCALE GENOMIC DNA]</scope>
    <source>
        <strain evidence="2 3">DSM 22130</strain>
    </source>
</reference>
<sequence>MNISDLRAVSVVTLLTLASALALLGWGIVSDQAFVVMLGGSIAVVALMGWALARVGVRQNMRGMA</sequence>
<organism evidence="2 3">
    <name type="scientific">Propioniciclava tarda</name>
    <dbReference type="NCBI Taxonomy" id="433330"/>
    <lineage>
        <taxon>Bacteria</taxon>
        <taxon>Bacillati</taxon>
        <taxon>Actinomycetota</taxon>
        <taxon>Actinomycetes</taxon>
        <taxon>Propionibacteriales</taxon>
        <taxon>Propionibacteriaceae</taxon>
        <taxon>Propioniciclava</taxon>
    </lineage>
</organism>
<accession>A0A4Q9KHS7</accession>
<feature type="transmembrane region" description="Helical" evidence="1">
    <location>
        <begin position="32"/>
        <end position="53"/>
    </location>
</feature>
<protein>
    <submittedName>
        <fullName evidence="2">Uncharacterized protein</fullName>
    </submittedName>
</protein>
<keyword evidence="1" id="KW-1133">Transmembrane helix</keyword>
<dbReference type="Proteomes" id="UP000291933">
    <property type="component" value="Unassembled WGS sequence"/>
</dbReference>
<dbReference type="RefSeq" id="WP_131173043.1">
    <property type="nucleotide sequence ID" value="NZ_FXTL01000026.1"/>
</dbReference>
<evidence type="ECO:0000256" key="1">
    <source>
        <dbReference type="SAM" id="Phobius"/>
    </source>
</evidence>
<keyword evidence="1" id="KW-0812">Transmembrane</keyword>
<dbReference type="EMBL" id="SDMR01000022">
    <property type="protein sequence ID" value="TBT92146.1"/>
    <property type="molecule type" value="Genomic_DNA"/>
</dbReference>
<dbReference type="AlphaFoldDB" id="A0A4Q9KHS7"/>
<comment type="caution">
    <text evidence="2">The sequence shown here is derived from an EMBL/GenBank/DDBJ whole genome shotgun (WGS) entry which is preliminary data.</text>
</comment>
<keyword evidence="3" id="KW-1185">Reference proteome</keyword>
<evidence type="ECO:0000313" key="2">
    <source>
        <dbReference type="EMBL" id="TBT92146.1"/>
    </source>
</evidence>